<sequence length="89" mass="9339">MPIKDRFEGYADSLASPYVEDAFAIMPSDSSDLAQVTKGLNVNTGGTIRVRMKSGADVTLTVPDACILPFRISRVFATGTTATGIVGLA</sequence>
<reference evidence="1 2" key="1">
    <citation type="journal article" date="2014" name="BMC Genomics">
        <title>Architecture and functions of a multipartite genome of the methylotrophic bacterium Paracoccus aminophilus JCM 7686, containing primary and secondary chromids.</title>
        <authorList>
            <person name="Dziewit L."/>
            <person name="Czarnecki J."/>
            <person name="Wibberg D."/>
            <person name="Radlinska M."/>
            <person name="Mrozek P."/>
            <person name="Szymczak M."/>
            <person name="Schluter A."/>
            <person name="Puhler A."/>
            <person name="Bartosik D."/>
        </authorList>
    </citation>
    <scope>NUCLEOTIDE SEQUENCE [LARGE SCALE GENOMIC DNA]</scope>
    <source>
        <strain evidence="1">JCM 7686</strain>
    </source>
</reference>
<protein>
    <submittedName>
        <fullName evidence="1">Uncharacterized protein</fullName>
    </submittedName>
</protein>
<dbReference type="RefSeq" id="WP_020950899.1">
    <property type="nucleotide sequence ID" value="NC_022041.1"/>
</dbReference>
<dbReference type="PATRIC" id="fig|1367847.3.peg.2176"/>
<organism evidence="1 2">
    <name type="scientific">Paracoccus aminophilus JCM 7686</name>
    <dbReference type="NCBI Taxonomy" id="1367847"/>
    <lineage>
        <taxon>Bacteria</taxon>
        <taxon>Pseudomonadati</taxon>
        <taxon>Pseudomonadota</taxon>
        <taxon>Alphaproteobacteria</taxon>
        <taxon>Rhodobacterales</taxon>
        <taxon>Paracoccaceae</taxon>
        <taxon>Paracoccus</taxon>
    </lineage>
</organism>
<dbReference type="Proteomes" id="UP000015480">
    <property type="component" value="Chromosome"/>
</dbReference>
<evidence type="ECO:0000313" key="2">
    <source>
        <dbReference type="Proteomes" id="UP000015480"/>
    </source>
</evidence>
<dbReference type="HOGENOM" id="CLU_159259_1_0_5"/>
<dbReference type="eggNOG" id="ENOG5033DW2">
    <property type="taxonomic scope" value="Bacteria"/>
</dbReference>
<evidence type="ECO:0000313" key="1">
    <source>
        <dbReference type="EMBL" id="AGT09261.1"/>
    </source>
</evidence>
<dbReference type="STRING" id="1367847.JCM7686_2182"/>
<dbReference type="AlphaFoldDB" id="S5YVK3"/>
<dbReference type="KEGG" id="pami:JCM7686_2182"/>
<proteinExistence type="predicted"/>
<accession>S5YVK3</accession>
<keyword evidence="2" id="KW-1185">Reference proteome</keyword>
<name>S5YVK3_PARAH</name>
<gene>
    <name evidence="1" type="ORF">JCM7686_2182</name>
</gene>
<dbReference type="EMBL" id="CP006650">
    <property type="protein sequence ID" value="AGT09261.1"/>
    <property type="molecule type" value="Genomic_DNA"/>
</dbReference>